<feature type="compositionally biased region" description="Polar residues" evidence="1">
    <location>
        <begin position="177"/>
        <end position="186"/>
    </location>
</feature>
<protein>
    <recommendedName>
        <fullName evidence="4">DUF5343 domain-containing protein</fullName>
    </recommendedName>
</protein>
<name>A0ABT1F5M7_9GAMM</name>
<accession>A0ABT1F5M7</accession>
<evidence type="ECO:0008006" key="4">
    <source>
        <dbReference type="Google" id="ProtNLM"/>
    </source>
</evidence>
<evidence type="ECO:0000256" key="1">
    <source>
        <dbReference type="SAM" id="MobiDB-lite"/>
    </source>
</evidence>
<feature type="region of interest" description="Disordered" evidence="1">
    <location>
        <begin position="157"/>
        <end position="194"/>
    </location>
</feature>
<comment type="caution">
    <text evidence="2">The sequence shown here is derived from an EMBL/GenBank/DDBJ whole genome shotgun (WGS) entry which is preliminary data.</text>
</comment>
<sequence>MPKIVEYPRASLANSLELAEAVSSLGGSSTVPMAAERLNRKQGGAFTALISAATKYGLISSKGGRLTAQETFRNYKLAYNENEKKAALRTALLAPPMFAAVYRRFEGSVLPVEHFEKLLIREFDVPEDQASKVSSYFLEGLEQAGLIETGNKLIPLNDSDDLNADADPVADRETSEVLGQSGTSARPQPGQHKSNEFAVTFKGPGLDSTIVIVEEEDLEIVQVMLKKVRKALLSRSSDQ</sequence>
<reference evidence="2 3" key="1">
    <citation type="submission" date="2022-06" db="EMBL/GenBank/DDBJ databases">
        <title>Dyella sp. Sa strain:Sa Genome sequencing.</title>
        <authorList>
            <person name="Park S."/>
        </authorList>
    </citation>
    <scope>NUCLEOTIDE SEQUENCE [LARGE SCALE GENOMIC DNA]</scope>
    <source>
        <strain evidence="2 3">Sa</strain>
    </source>
</reference>
<keyword evidence="3" id="KW-1185">Reference proteome</keyword>
<proteinExistence type="predicted"/>
<evidence type="ECO:0000313" key="2">
    <source>
        <dbReference type="EMBL" id="MCP1372689.1"/>
    </source>
</evidence>
<gene>
    <name evidence="2" type="ORF">NC595_01280</name>
</gene>
<dbReference type="RefSeq" id="WP_253564341.1">
    <property type="nucleotide sequence ID" value="NZ_JAMZEK010000001.1"/>
</dbReference>
<organism evidence="2 3">
    <name type="scientific">Dyella lutea</name>
    <dbReference type="NCBI Taxonomy" id="2950441"/>
    <lineage>
        <taxon>Bacteria</taxon>
        <taxon>Pseudomonadati</taxon>
        <taxon>Pseudomonadota</taxon>
        <taxon>Gammaproteobacteria</taxon>
        <taxon>Lysobacterales</taxon>
        <taxon>Rhodanobacteraceae</taxon>
        <taxon>Dyella</taxon>
    </lineage>
</organism>
<evidence type="ECO:0000313" key="3">
    <source>
        <dbReference type="Proteomes" id="UP001204615"/>
    </source>
</evidence>
<dbReference type="EMBL" id="JAMZEK010000001">
    <property type="protein sequence ID" value="MCP1372689.1"/>
    <property type="molecule type" value="Genomic_DNA"/>
</dbReference>
<dbReference type="Proteomes" id="UP001204615">
    <property type="component" value="Unassembled WGS sequence"/>
</dbReference>